<name>A0A9P7FDS3_9AGAM</name>
<accession>A0A9P7FDS3</accession>
<sequence>MSNRKVHFSSPLVSGQERSAANTGALPEWTTASKSYLAKLDVPTSLESQQTDSIMQDDVDELVEDGPSYNLGWADILAKSATAVSTSVDDFSTGPSYDLRWGATKTSNIAAENMSELIDPEEGLVYNLGWGVSDISSRYRIDGRMEVLDGGDDGPIPDNIIDLCGDDRPVYNLGWGYGQQEVIELSDDQPNDDRNVNEGFRNPVHGDMDINQDSKESSAIKIIEDDYEGTQTILRVNCRLKTFGNTLTDEHMHAMIENTTNGLTASHAPAEILLENRDVLRGYVDAQKQVTNAERDICRLH</sequence>
<keyword evidence="3" id="KW-1185">Reference proteome</keyword>
<dbReference type="GeneID" id="64703330"/>
<dbReference type="EMBL" id="JABBWM010000008">
    <property type="protein sequence ID" value="KAG2115304.1"/>
    <property type="molecule type" value="Genomic_DNA"/>
</dbReference>
<comment type="caution">
    <text evidence="2">The sequence shown here is derived from an EMBL/GenBank/DDBJ whole genome shotgun (WGS) entry which is preliminary data.</text>
</comment>
<reference evidence="2" key="1">
    <citation type="journal article" date="2020" name="New Phytol.">
        <title>Comparative genomics reveals dynamic genome evolution in host specialist ectomycorrhizal fungi.</title>
        <authorList>
            <person name="Lofgren L.A."/>
            <person name="Nguyen N.H."/>
            <person name="Vilgalys R."/>
            <person name="Ruytinx J."/>
            <person name="Liao H.L."/>
            <person name="Branco S."/>
            <person name="Kuo A."/>
            <person name="LaButti K."/>
            <person name="Lipzen A."/>
            <person name="Andreopoulos W."/>
            <person name="Pangilinan J."/>
            <person name="Riley R."/>
            <person name="Hundley H."/>
            <person name="Na H."/>
            <person name="Barry K."/>
            <person name="Grigoriev I.V."/>
            <person name="Stajich J.E."/>
            <person name="Kennedy P.G."/>
        </authorList>
    </citation>
    <scope>NUCLEOTIDE SEQUENCE</scope>
    <source>
        <strain evidence="2">FC423</strain>
    </source>
</reference>
<gene>
    <name evidence="2" type="ORF">F5147DRAFT_769760</name>
</gene>
<evidence type="ECO:0000313" key="3">
    <source>
        <dbReference type="Proteomes" id="UP000823399"/>
    </source>
</evidence>
<feature type="compositionally biased region" description="Polar residues" evidence="1">
    <location>
        <begin position="11"/>
        <end position="22"/>
    </location>
</feature>
<feature type="region of interest" description="Disordered" evidence="1">
    <location>
        <begin position="1"/>
        <end position="25"/>
    </location>
</feature>
<dbReference type="AlphaFoldDB" id="A0A9P7FDS3"/>
<evidence type="ECO:0000313" key="2">
    <source>
        <dbReference type="EMBL" id="KAG2115304.1"/>
    </source>
</evidence>
<organism evidence="2 3">
    <name type="scientific">Suillus discolor</name>
    <dbReference type="NCBI Taxonomy" id="1912936"/>
    <lineage>
        <taxon>Eukaryota</taxon>
        <taxon>Fungi</taxon>
        <taxon>Dikarya</taxon>
        <taxon>Basidiomycota</taxon>
        <taxon>Agaricomycotina</taxon>
        <taxon>Agaricomycetes</taxon>
        <taxon>Agaricomycetidae</taxon>
        <taxon>Boletales</taxon>
        <taxon>Suillineae</taxon>
        <taxon>Suillaceae</taxon>
        <taxon>Suillus</taxon>
    </lineage>
</organism>
<dbReference type="OrthoDB" id="2691369at2759"/>
<dbReference type="RefSeq" id="XP_041297021.1">
    <property type="nucleotide sequence ID" value="XM_041441071.1"/>
</dbReference>
<proteinExistence type="predicted"/>
<dbReference type="Proteomes" id="UP000823399">
    <property type="component" value="Unassembled WGS sequence"/>
</dbReference>
<evidence type="ECO:0000256" key="1">
    <source>
        <dbReference type="SAM" id="MobiDB-lite"/>
    </source>
</evidence>
<protein>
    <submittedName>
        <fullName evidence="2">Uncharacterized protein</fullName>
    </submittedName>
</protein>